<dbReference type="AlphaFoldDB" id="A0A5A7QHB0"/>
<feature type="non-terminal residue" evidence="2">
    <location>
        <position position="1"/>
    </location>
</feature>
<name>A0A5A7QHB0_STRAF</name>
<dbReference type="OrthoDB" id="1747532at2759"/>
<gene>
    <name evidence="2" type="ORF">STAS_21609</name>
</gene>
<comment type="caution">
    <text evidence="2">The sequence shown here is derived from an EMBL/GenBank/DDBJ whole genome shotgun (WGS) entry which is preliminary data.</text>
</comment>
<sequence length="598" mass="68735">DYTAYSIPLIQVEESKEILEKQLDELSKLMAAFDLGKNHENSDDEKSENQNDLVYGFSSDDEFEDEPADNPFNVKIVEGESSRNPFKRKRTIGQEKEFYRQKFEKHHINGGPGTLDIDCVDDINTAIRDWYNTNSRGEIEETIKNLEKLQHSSKSWADQIEEEEAQKEIQTSELIQNKVAQARAQQQLPSQVKETNSPPSEETVQHEASSSKLSSQTLEKNPPPKQEKVQTEDSLSKEAYVIFDGLMKGVYKNWNIAKLHIIGKPVRRQKYPTYEDALKAYKRAYHTVSTDPDLQTDKSLGYSKRIATQQLIQRQLKDVSTEPNEVEFHRNWKWLTEYSEEFTQECFYPANSITGVKAVFLTGASPTLINSFFKSGLISTIYLQESEKKSYAELEELPGCIRKMANQFNKLFAKGKEIYLKLQSTYPYFDEGIIIRPKHIVKMGLANGSYPEIQKKAIKFTYKMFVEQINQFYNYSRQWGTTNTGFKVLAEGEGIMVISNTTKKATEWMVNKMIKFEEDLINIKGNFEVMPEDLKHFVCEKLQKYEAHKCSLCPEEFPPLKEEEKCDACSDVSKSDNIKSTDPISTTQTSIMSTLVVA</sequence>
<keyword evidence="3" id="KW-1185">Reference proteome</keyword>
<protein>
    <submittedName>
        <fullName evidence="2">Transactivator/viroplasmin protein</fullName>
    </submittedName>
</protein>
<evidence type="ECO:0000256" key="1">
    <source>
        <dbReference type="SAM" id="MobiDB-lite"/>
    </source>
</evidence>
<accession>A0A5A7QHB0</accession>
<dbReference type="InterPro" id="IPR009027">
    <property type="entry name" value="Ribosomal_bL9/RNase_H1_N"/>
</dbReference>
<dbReference type="Proteomes" id="UP000325081">
    <property type="component" value="Unassembled WGS sequence"/>
</dbReference>
<dbReference type="EMBL" id="BKCP01007070">
    <property type="protein sequence ID" value="GER44703.1"/>
    <property type="molecule type" value="Genomic_DNA"/>
</dbReference>
<evidence type="ECO:0000313" key="2">
    <source>
        <dbReference type="EMBL" id="GER44703.1"/>
    </source>
</evidence>
<dbReference type="SUPFAM" id="SSF55658">
    <property type="entry name" value="L9 N-domain-like"/>
    <property type="match status" value="1"/>
</dbReference>
<proteinExistence type="predicted"/>
<evidence type="ECO:0000313" key="3">
    <source>
        <dbReference type="Proteomes" id="UP000325081"/>
    </source>
</evidence>
<feature type="compositionally biased region" description="Polar residues" evidence="1">
    <location>
        <begin position="180"/>
        <end position="219"/>
    </location>
</feature>
<organism evidence="2 3">
    <name type="scientific">Striga asiatica</name>
    <name type="common">Asiatic witchweed</name>
    <name type="synonym">Buchnera asiatica</name>
    <dbReference type="NCBI Taxonomy" id="4170"/>
    <lineage>
        <taxon>Eukaryota</taxon>
        <taxon>Viridiplantae</taxon>
        <taxon>Streptophyta</taxon>
        <taxon>Embryophyta</taxon>
        <taxon>Tracheophyta</taxon>
        <taxon>Spermatophyta</taxon>
        <taxon>Magnoliopsida</taxon>
        <taxon>eudicotyledons</taxon>
        <taxon>Gunneridae</taxon>
        <taxon>Pentapetalae</taxon>
        <taxon>asterids</taxon>
        <taxon>lamiids</taxon>
        <taxon>Lamiales</taxon>
        <taxon>Orobanchaceae</taxon>
        <taxon>Buchnereae</taxon>
        <taxon>Striga</taxon>
    </lineage>
</organism>
<reference evidence="3" key="1">
    <citation type="journal article" date="2019" name="Curr. Biol.">
        <title>Genome Sequence of Striga asiatica Provides Insight into the Evolution of Plant Parasitism.</title>
        <authorList>
            <person name="Yoshida S."/>
            <person name="Kim S."/>
            <person name="Wafula E.K."/>
            <person name="Tanskanen J."/>
            <person name="Kim Y.M."/>
            <person name="Honaas L."/>
            <person name="Yang Z."/>
            <person name="Spallek T."/>
            <person name="Conn C.E."/>
            <person name="Ichihashi Y."/>
            <person name="Cheong K."/>
            <person name="Cui S."/>
            <person name="Der J.P."/>
            <person name="Gundlach H."/>
            <person name="Jiao Y."/>
            <person name="Hori C."/>
            <person name="Ishida J.K."/>
            <person name="Kasahara H."/>
            <person name="Kiba T."/>
            <person name="Kim M.S."/>
            <person name="Koo N."/>
            <person name="Laohavisit A."/>
            <person name="Lee Y.H."/>
            <person name="Lumba S."/>
            <person name="McCourt P."/>
            <person name="Mortimer J.C."/>
            <person name="Mutuku J.M."/>
            <person name="Nomura T."/>
            <person name="Sasaki-Sekimoto Y."/>
            <person name="Seto Y."/>
            <person name="Wang Y."/>
            <person name="Wakatake T."/>
            <person name="Sakakibara H."/>
            <person name="Demura T."/>
            <person name="Yamaguchi S."/>
            <person name="Yoneyama K."/>
            <person name="Manabe R.I."/>
            <person name="Nelson D.C."/>
            <person name="Schulman A.H."/>
            <person name="Timko M.P."/>
            <person name="dePamphilis C.W."/>
            <person name="Choi D."/>
            <person name="Shirasu K."/>
        </authorList>
    </citation>
    <scope>NUCLEOTIDE SEQUENCE [LARGE SCALE GENOMIC DNA]</scope>
    <source>
        <strain evidence="3">cv. UVA1</strain>
    </source>
</reference>
<feature type="region of interest" description="Disordered" evidence="1">
    <location>
        <begin position="180"/>
        <end position="233"/>
    </location>
</feature>